<feature type="compositionally biased region" description="Polar residues" evidence="1">
    <location>
        <begin position="447"/>
        <end position="462"/>
    </location>
</feature>
<feature type="region of interest" description="Disordered" evidence="1">
    <location>
        <begin position="782"/>
        <end position="852"/>
    </location>
</feature>
<feature type="region of interest" description="Disordered" evidence="1">
    <location>
        <begin position="1100"/>
        <end position="1120"/>
    </location>
</feature>
<dbReference type="InterPro" id="IPR003323">
    <property type="entry name" value="OTU_dom"/>
</dbReference>
<dbReference type="WBParaSite" id="Gr19_v10_g16080.t2">
    <property type="protein sequence ID" value="Gr19_v10_g16080.t2"/>
    <property type="gene ID" value="Gr19_v10_g16080"/>
</dbReference>
<protein>
    <submittedName>
        <fullName evidence="7">Uncharacterized protein</fullName>
    </submittedName>
</protein>
<dbReference type="SUPFAM" id="SSF52949">
    <property type="entry name" value="Macro domain-like"/>
    <property type="match status" value="2"/>
</dbReference>
<feature type="compositionally biased region" description="Polar residues" evidence="1">
    <location>
        <begin position="1601"/>
        <end position="1617"/>
    </location>
</feature>
<reference evidence="7" key="1">
    <citation type="submission" date="2022-11" db="UniProtKB">
        <authorList>
            <consortium name="WormBaseParasite"/>
        </authorList>
    </citation>
    <scope>IDENTIFICATION</scope>
</reference>
<keyword evidence="3" id="KW-0732">Signal</keyword>
<feature type="compositionally biased region" description="Basic and acidic residues" evidence="1">
    <location>
        <begin position="290"/>
        <end position="301"/>
    </location>
</feature>
<dbReference type="CDD" id="cd22744">
    <property type="entry name" value="OTU"/>
    <property type="match status" value="2"/>
</dbReference>
<evidence type="ECO:0000313" key="7">
    <source>
        <dbReference type="WBParaSite" id="Gr19_v10_g16080.t2"/>
    </source>
</evidence>
<feature type="compositionally biased region" description="Polar residues" evidence="1">
    <location>
        <begin position="325"/>
        <end position="341"/>
    </location>
</feature>
<feature type="compositionally biased region" description="Basic residues" evidence="1">
    <location>
        <begin position="368"/>
        <end position="377"/>
    </location>
</feature>
<feature type="compositionally biased region" description="Polar residues" evidence="1">
    <location>
        <begin position="386"/>
        <end position="401"/>
    </location>
</feature>
<feature type="region of interest" description="Disordered" evidence="1">
    <location>
        <begin position="1580"/>
        <end position="1636"/>
    </location>
</feature>
<feature type="compositionally biased region" description="Polar residues" evidence="1">
    <location>
        <begin position="794"/>
        <end position="835"/>
    </location>
</feature>
<dbReference type="PANTHER" id="PTHR11106">
    <property type="entry name" value="GANGLIOSIDE INDUCED DIFFERENTIATION ASSOCIATED PROTEIN 2-RELATED"/>
    <property type="match status" value="1"/>
</dbReference>
<dbReference type="PROSITE" id="PS50802">
    <property type="entry name" value="OTU"/>
    <property type="match status" value="2"/>
</dbReference>
<feature type="signal peptide" evidence="3">
    <location>
        <begin position="1"/>
        <end position="18"/>
    </location>
</feature>
<dbReference type="Pfam" id="PF01661">
    <property type="entry name" value="Macro"/>
    <property type="match status" value="2"/>
</dbReference>
<feature type="region of interest" description="Disordered" evidence="1">
    <location>
        <begin position="289"/>
        <end position="538"/>
    </location>
</feature>
<feature type="compositionally biased region" description="Low complexity" evidence="1">
    <location>
        <begin position="1102"/>
        <end position="1116"/>
    </location>
</feature>
<feature type="compositionally biased region" description="Low complexity" evidence="1">
    <location>
        <begin position="1587"/>
        <end position="1600"/>
    </location>
</feature>
<feature type="domain" description="OTU" evidence="4">
    <location>
        <begin position="1352"/>
        <end position="1556"/>
    </location>
</feature>
<sequence length="1636" mass="182267">MTIGFLAFCSVLIGTVFADLNCFNALENSEFHGPDNNVLAKLYMNSELSNGNGEDEELKQFVCDLSEHEIVIGAALNDHAQGQPISHSLKEKFEFLKKIELIDKPVAELLHKLHKSINAVKNSINRGVQNATFKDLKGDLYGTVIFLANRWQIPLIEIVSMENEKIDDKSLLLELGKLWAKYKGQNWQNDHESYEKRKNGQREKRMLRLMMDFSIDGSDGLGNLKSVKKSQRRRRKRGSGGIAIIFVVVLCALLVLAIWQCNSGRQKNHRDDLEAGIFERDEVVEQLEPLPRERTKYERRQQQMTHKKVRREKSSHPKMERQGSESKQPLNQLSHSSSQGDPSRGKSPPHLDVLNGGIHSTSDMEKKTKTRRAKSSHPKMERQGSESKQPLNQLSPSSSKGDPSREKSPPHLDVSNGGIHSSSDTEKITRTRRAKSSHPKMERQGSESKQPLNQLSPSSSKGDPSRGKSPPHLDVLNGGIHSTSDMEKKTKTRRAKSSHPKRERQDQLSPSSSKGDPSRGKSPPHPDPSNGSAHSLSDTEKKLINLVDHDYTRKRAQESKKGSHPESIEKGTEKAGPQLAIQNITIDQLRKINVVSGDITKQKVSIIVTDANSRLSRVGGISDAIHRACEPEMDMLQLVLNTLRESKGSAYPPGSVVVTDAFGNLRKKNVQFIAHAVGPIVQDKNPSAEHTLALKLCYTGSLDHLIAKKGQTIAFPNISTGNNGFPKDLAAVAALEAILNWLNTGANKHQVQQITLVCLSRNDEQLYKDLIEAAKRQIVPSRQSIPRTSAIGEPSTQSTPRTSAIGEPSTQSTPRTSAISEPSTQSTPRTSAINEPSTSQSPSPAPLPLAVNDKPTPIVEEAIRQSVRCVNVKGDGDCFYRAICYGLFRVDSMENSDALRKASGRILRAILENPNFFPRKRYRSHADFTHELSQLLLPSPSDLWYNQTLEAYSRHIENPARGSGIWAQLDDAHTIAILLQRPVVILRPIAEDDILRDKMPKWNNKSITQRIDVRFPDGEYMGMTRNIPHVQLNNFTVQQQTPQDVVVERTVVNPIVIWYDGIEHYQSIVFDPKSPNASAGSEYIFAQNFDIPEDFLYGNKAPHQQQQHPPEQQSPQGVETGTMSVDTFESLPTETVCRSPAVSKNSRHNQLRKINVVKGDITKQKVSIIVTDANSRLSRVGGISDAIHRACEPEMDMLQLELNTLRESKESAYPPGSVVVTDAFGVLRKNVQFIAHAVGPIVQGINPSAEDTLALKLCYTGSLDALIAKNGQTIAFPNISTGNNGFPKDLAAVAALEAILNWLNTSPNEHQVQQITLVCLRQSDKQLYEDLIESELYSAPTPIAEQAIRQTVNCVNVKGDGDCFYRAICYGLFRVDSMENSDALRKASGRILRAILENPNFFPRKRYRSHADFTHELSQLLLPSPSDHWYNQTLEAYSRHIENPARGSGIWAQLDDAHTIAILLQRPVVILRPIAEDDILRDKMPKWNNKSITQRIDVRFPDGEYMGMTRNIPHVQLNNFTVQERTPEDAVVERTVVNPIVIWYDGIEHYQSIVFDPNSPNASAGSEYIFAQNFDIPEDFLHGNKAPHQQQQHPPEHQSQGVETGTMSVDTFGSLPTETACRSPAVSSEPSKKTLA</sequence>
<dbReference type="InterPro" id="IPR002589">
    <property type="entry name" value="Macro_dom"/>
</dbReference>
<evidence type="ECO:0000259" key="5">
    <source>
        <dbReference type="PROSITE" id="PS51154"/>
    </source>
</evidence>
<dbReference type="Gene3D" id="3.40.220.10">
    <property type="entry name" value="Leucine Aminopeptidase, subunit E, domain 1"/>
    <property type="match status" value="2"/>
</dbReference>
<dbReference type="Proteomes" id="UP000887572">
    <property type="component" value="Unplaced"/>
</dbReference>
<feature type="compositionally biased region" description="Basic and acidic residues" evidence="1">
    <location>
        <begin position="312"/>
        <end position="324"/>
    </location>
</feature>
<accession>A0A914HBV4</accession>
<feature type="domain" description="OTU" evidence="4">
    <location>
        <begin position="867"/>
        <end position="1071"/>
    </location>
</feature>
<dbReference type="SMART" id="SM00506">
    <property type="entry name" value="A1pp"/>
    <property type="match status" value="2"/>
</dbReference>
<dbReference type="InterPro" id="IPR043472">
    <property type="entry name" value="Macro_dom-like"/>
</dbReference>
<evidence type="ECO:0000313" key="6">
    <source>
        <dbReference type="Proteomes" id="UP000887572"/>
    </source>
</evidence>
<feature type="region of interest" description="Disordered" evidence="1">
    <location>
        <begin position="550"/>
        <end position="575"/>
    </location>
</feature>
<feature type="chain" id="PRO_5037033820" evidence="3">
    <location>
        <begin position="19"/>
        <end position="1636"/>
    </location>
</feature>
<dbReference type="Gene3D" id="3.90.70.80">
    <property type="match status" value="2"/>
</dbReference>
<proteinExistence type="predicted"/>
<evidence type="ECO:0000259" key="4">
    <source>
        <dbReference type="PROSITE" id="PS50802"/>
    </source>
</evidence>
<dbReference type="PROSITE" id="PS51154">
    <property type="entry name" value="MACRO"/>
    <property type="match status" value="2"/>
</dbReference>
<feature type="domain" description="Macro" evidence="5">
    <location>
        <begin position="1141"/>
        <end position="1336"/>
    </location>
</feature>
<keyword evidence="2" id="KW-1133">Transmembrane helix</keyword>
<feature type="compositionally biased region" description="Basic residues" evidence="1">
    <location>
        <begin position="490"/>
        <end position="502"/>
    </location>
</feature>
<name>A0A914HBV4_GLORO</name>
<keyword evidence="6" id="KW-1185">Reference proteome</keyword>
<evidence type="ECO:0000256" key="3">
    <source>
        <dbReference type="SAM" id="SignalP"/>
    </source>
</evidence>
<feature type="domain" description="Macro" evidence="5">
    <location>
        <begin position="579"/>
        <end position="775"/>
    </location>
</feature>
<evidence type="ECO:0000256" key="2">
    <source>
        <dbReference type="SAM" id="Phobius"/>
    </source>
</evidence>
<dbReference type="PANTHER" id="PTHR11106:SF27">
    <property type="entry name" value="MACRO DOMAIN-CONTAINING PROTEIN"/>
    <property type="match status" value="1"/>
</dbReference>
<keyword evidence="2" id="KW-0472">Membrane</keyword>
<organism evidence="6 7">
    <name type="scientific">Globodera rostochiensis</name>
    <name type="common">Golden nematode worm</name>
    <name type="synonym">Heterodera rostochiensis</name>
    <dbReference type="NCBI Taxonomy" id="31243"/>
    <lineage>
        <taxon>Eukaryota</taxon>
        <taxon>Metazoa</taxon>
        <taxon>Ecdysozoa</taxon>
        <taxon>Nematoda</taxon>
        <taxon>Chromadorea</taxon>
        <taxon>Rhabditida</taxon>
        <taxon>Tylenchina</taxon>
        <taxon>Tylenchomorpha</taxon>
        <taxon>Tylenchoidea</taxon>
        <taxon>Heteroderidae</taxon>
        <taxon>Heteroderinae</taxon>
        <taxon>Globodera</taxon>
    </lineage>
</organism>
<feature type="transmembrane region" description="Helical" evidence="2">
    <location>
        <begin position="238"/>
        <end position="259"/>
    </location>
</feature>
<keyword evidence="2" id="KW-0812">Transmembrane</keyword>
<feature type="compositionally biased region" description="Basic and acidic residues" evidence="1">
    <location>
        <begin position="550"/>
        <end position="573"/>
    </location>
</feature>
<evidence type="ECO:0000256" key="1">
    <source>
        <dbReference type="SAM" id="MobiDB-lite"/>
    </source>
</evidence>